<proteinExistence type="predicted"/>
<dbReference type="AlphaFoldDB" id="A0A8S1A3Z9"/>
<evidence type="ECO:0000313" key="2">
    <source>
        <dbReference type="Proteomes" id="UP000494256"/>
    </source>
</evidence>
<dbReference type="EMBL" id="CADEBD010000309">
    <property type="protein sequence ID" value="CAB3240686.1"/>
    <property type="molecule type" value="Genomic_DNA"/>
</dbReference>
<dbReference type="Proteomes" id="UP000494256">
    <property type="component" value="Unassembled WGS sequence"/>
</dbReference>
<gene>
    <name evidence="1" type="ORF">APLA_LOCUS9192</name>
</gene>
<reference evidence="1 2" key="1">
    <citation type="submission" date="2020-04" db="EMBL/GenBank/DDBJ databases">
        <authorList>
            <person name="Wallbank WR R."/>
            <person name="Pardo Diaz C."/>
            <person name="Kozak K."/>
            <person name="Martin S."/>
            <person name="Jiggins C."/>
            <person name="Moest M."/>
            <person name="Warren A I."/>
            <person name="Byers J.R.P. K."/>
            <person name="Montejo-Kovacevich G."/>
            <person name="Yen C E."/>
        </authorList>
    </citation>
    <scope>NUCLEOTIDE SEQUENCE [LARGE SCALE GENOMIC DNA]</scope>
</reference>
<protein>
    <submittedName>
        <fullName evidence="1">Uncharacterized protein</fullName>
    </submittedName>
</protein>
<accession>A0A8S1A3Z9</accession>
<name>A0A8S1A3Z9_ARCPL</name>
<sequence>MRIVTIGTFAVPQHFLLSIQLCKAYGIVLLMVNTVAHARTSRTSFYMARERHALRIFWCVSKNRQWVGSPRRLSRGLGTCSRYTAQG</sequence>
<comment type="caution">
    <text evidence="1">The sequence shown here is derived from an EMBL/GenBank/DDBJ whole genome shotgun (WGS) entry which is preliminary data.</text>
</comment>
<organism evidence="1 2">
    <name type="scientific">Arctia plantaginis</name>
    <name type="common">Wood tiger moth</name>
    <name type="synonym">Phalaena plantaginis</name>
    <dbReference type="NCBI Taxonomy" id="874455"/>
    <lineage>
        <taxon>Eukaryota</taxon>
        <taxon>Metazoa</taxon>
        <taxon>Ecdysozoa</taxon>
        <taxon>Arthropoda</taxon>
        <taxon>Hexapoda</taxon>
        <taxon>Insecta</taxon>
        <taxon>Pterygota</taxon>
        <taxon>Neoptera</taxon>
        <taxon>Endopterygota</taxon>
        <taxon>Lepidoptera</taxon>
        <taxon>Glossata</taxon>
        <taxon>Ditrysia</taxon>
        <taxon>Noctuoidea</taxon>
        <taxon>Erebidae</taxon>
        <taxon>Arctiinae</taxon>
        <taxon>Arctia</taxon>
    </lineage>
</organism>
<dbReference type="OrthoDB" id="3214149at2759"/>
<evidence type="ECO:0000313" key="1">
    <source>
        <dbReference type="EMBL" id="CAB3240686.1"/>
    </source>
</evidence>